<dbReference type="Proteomes" id="UP000198287">
    <property type="component" value="Unassembled WGS sequence"/>
</dbReference>
<accession>A0A226DR31</accession>
<organism evidence="2 3">
    <name type="scientific">Folsomia candida</name>
    <name type="common">Springtail</name>
    <dbReference type="NCBI Taxonomy" id="158441"/>
    <lineage>
        <taxon>Eukaryota</taxon>
        <taxon>Metazoa</taxon>
        <taxon>Ecdysozoa</taxon>
        <taxon>Arthropoda</taxon>
        <taxon>Hexapoda</taxon>
        <taxon>Collembola</taxon>
        <taxon>Entomobryomorpha</taxon>
        <taxon>Isotomoidea</taxon>
        <taxon>Isotomidae</taxon>
        <taxon>Proisotominae</taxon>
        <taxon>Folsomia</taxon>
    </lineage>
</organism>
<dbReference type="AlphaFoldDB" id="A0A226DR31"/>
<comment type="caution">
    <text evidence="2">The sequence shown here is derived from an EMBL/GenBank/DDBJ whole genome shotgun (WGS) entry which is preliminary data.</text>
</comment>
<feature type="region of interest" description="Disordered" evidence="1">
    <location>
        <begin position="347"/>
        <end position="366"/>
    </location>
</feature>
<reference evidence="2 3" key="1">
    <citation type="submission" date="2015-12" db="EMBL/GenBank/DDBJ databases">
        <title>The genome of Folsomia candida.</title>
        <authorList>
            <person name="Faddeeva A."/>
            <person name="Derks M.F."/>
            <person name="Anvar Y."/>
            <person name="Smit S."/>
            <person name="Van Straalen N."/>
            <person name="Roelofs D."/>
        </authorList>
    </citation>
    <scope>NUCLEOTIDE SEQUENCE [LARGE SCALE GENOMIC DNA]</scope>
    <source>
        <strain evidence="2 3">VU population</strain>
        <tissue evidence="2">Whole body</tissue>
    </source>
</reference>
<evidence type="ECO:0008006" key="4">
    <source>
        <dbReference type="Google" id="ProtNLM"/>
    </source>
</evidence>
<gene>
    <name evidence="2" type="ORF">Fcan01_17568</name>
</gene>
<sequence length="432" mass="48955">MEQVFNNELILERILTYIPVTQLKQCSLINSTWNTEATKCLNKISTISLSFNFRDNHDKIRSYLRLVRQGGRIHSHISASLQFNSSMGEGDSETMSLLLDAFQTFGSNVRHLDICIKIGCGNPLEYSQLFSLMPNLIHLSITLSSGSEIYGRCRYPPKIDMDAYFPQNWKLFSLAHFKFRYFAPISSQDYLSNEVIPSIIRNVVRSAANLIRLEDGLHQGMKFMLEGTENMGGLEKIQEIVTKPPIRDISFLLNIPFLSRINVHLENENAKSVGEILQTYKNALFQVTVRISVGNNFPKDGTPSKLIFPSMKNLSVLRNSFRKFRNGRQQAGLNRCADDATRSIAPRLTHPTIATPRMMPPPSNRNRSIAPLQIPLLFDLRKSPVHRLPPAFFRPFTPARGYLPPTPTPVDPLPPVKISRPNHLPPVIFLST</sequence>
<dbReference type="EMBL" id="LNIX01000013">
    <property type="protein sequence ID" value="OXA47659.1"/>
    <property type="molecule type" value="Genomic_DNA"/>
</dbReference>
<evidence type="ECO:0000313" key="3">
    <source>
        <dbReference type="Proteomes" id="UP000198287"/>
    </source>
</evidence>
<proteinExistence type="predicted"/>
<keyword evidence="3" id="KW-1185">Reference proteome</keyword>
<name>A0A226DR31_FOLCA</name>
<protein>
    <recommendedName>
        <fullName evidence="4">F-box domain-containing protein</fullName>
    </recommendedName>
</protein>
<evidence type="ECO:0000313" key="2">
    <source>
        <dbReference type="EMBL" id="OXA47659.1"/>
    </source>
</evidence>
<evidence type="ECO:0000256" key="1">
    <source>
        <dbReference type="SAM" id="MobiDB-lite"/>
    </source>
</evidence>